<dbReference type="Gene3D" id="3.40.190.10">
    <property type="entry name" value="Periplasmic binding protein-like II"/>
    <property type="match status" value="2"/>
</dbReference>
<dbReference type="PANTHER" id="PTHR30024">
    <property type="entry name" value="ALIPHATIC SULFONATES-BINDING PROTEIN-RELATED"/>
    <property type="match status" value="1"/>
</dbReference>
<comment type="similarity">
    <text evidence="2">Belongs to the bacterial solute-binding protein SsuA/TauA family.</text>
</comment>
<dbReference type="STRING" id="1434232.MAIT1_01596"/>
<dbReference type="InterPro" id="IPR015168">
    <property type="entry name" value="SsuA/THI5"/>
</dbReference>
<comment type="subcellular location">
    <subcellularLocation>
        <location evidence="1">Periplasm</location>
    </subcellularLocation>
</comment>
<dbReference type="Pfam" id="PF09084">
    <property type="entry name" value="NMT1"/>
    <property type="match status" value="1"/>
</dbReference>
<dbReference type="RefSeq" id="WP_085443470.1">
    <property type="nucleotide sequence ID" value="NZ_LVJN01000020.1"/>
</dbReference>
<accession>A0A1Y2K0N4</accession>
<reference evidence="6 7" key="1">
    <citation type="journal article" date="2016" name="BMC Genomics">
        <title>Combined genomic and structural analyses of a cultured magnetotactic bacterium reveals its niche adaptation to a dynamic environment.</title>
        <authorList>
            <person name="Araujo A.C."/>
            <person name="Morillo V."/>
            <person name="Cypriano J."/>
            <person name="Teixeira L.C."/>
            <person name="Leao P."/>
            <person name="Lyra S."/>
            <person name="Almeida L.G."/>
            <person name="Bazylinski D.A."/>
            <person name="Vasconcellos A.T."/>
            <person name="Abreu F."/>
            <person name="Lins U."/>
        </authorList>
    </citation>
    <scope>NUCLEOTIDE SEQUENCE [LARGE SCALE GENOMIC DNA]</scope>
    <source>
        <strain evidence="6 7">IT-1</strain>
    </source>
</reference>
<evidence type="ECO:0000313" key="6">
    <source>
        <dbReference type="EMBL" id="OSM01593.1"/>
    </source>
</evidence>
<sequence>MSLIRHFSRALIGLTLLSASAAHAAAPRCHIAWSHYTGWEPVGYIQDSGIAARWGKKMGVDLQFTLINDYIESVNQYTAGSFDGVTVTNMDGLTIPAVGGVDTTVLVVGDFSNGNDAILVKSADNKASVHSLKSKPVKLVELSVSHYLLARALDKNGMAERDLSVVNTSDADLGGLIAAAADGDAFVTWNPIVMTALQQPGVVNVFDSAQIPGEIIDTIMVRTDADDACKRAVTGAWYEAMGQMSQGGAKTQQALSSMAAQAGGSEAEFQAQLRTTRMFYEPKQAAEFSRSQQLKDTMRFVAKFSFDHGLYGNGASDETFIGIAYPDGSVWGNADFVKLRFDATYMQMAADGKL</sequence>
<dbReference type="InterPro" id="IPR017793">
    <property type="entry name" value="ABC_transptr_urea-assoc_sub-bd"/>
</dbReference>
<evidence type="ECO:0000256" key="3">
    <source>
        <dbReference type="ARBA" id="ARBA00022729"/>
    </source>
</evidence>
<evidence type="ECO:0000259" key="5">
    <source>
        <dbReference type="Pfam" id="PF09084"/>
    </source>
</evidence>
<dbReference type="EMBL" id="LVJN01000020">
    <property type="protein sequence ID" value="OSM01593.1"/>
    <property type="molecule type" value="Genomic_DNA"/>
</dbReference>
<evidence type="ECO:0000256" key="2">
    <source>
        <dbReference type="ARBA" id="ARBA00010742"/>
    </source>
</evidence>
<feature type="signal peptide" evidence="4">
    <location>
        <begin position="1"/>
        <end position="24"/>
    </location>
</feature>
<protein>
    <submittedName>
        <fullName evidence="6">Putative nitrate/sulfonate/bicarbonate ABC transporter periplasmic protein</fullName>
    </submittedName>
</protein>
<dbReference type="AlphaFoldDB" id="A0A1Y2K0N4"/>
<dbReference type="OrthoDB" id="5292144at2"/>
<feature type="chain" id="PRO_5012869921" evidence="4">
    <location>
        <begin position="25"/>
        <end position="354"/>
    </location>
</feature>
<keyword evidence="3 4" id="KW-0732">Signal</keyword>
<dbReference type="PANTHER" id="PTHR30024:SF47">
    <property type="entry name" value="TAURINE-BINDING PERIPLASMIC PROTEIN"/>
    <property type="match status" value="1"/>
</dbReference>
<organism evidence="6 7">
    <name type="scientific">Magnetofaba australis IT-1</name>
    <dbReference type="NCBI Taxonomy" id="1434232"/>
    <lineage>
        <taxon>Bacteria</taxon>
        <taxon>Pseudomonadati</taxon>
        <taxon>Pseudomonadota</taxon>
        <taxon>Magnetococcia</taxon>
        <taxon>Magnetococcales</taxon>
        <taxon>Magnetococcaceae</taxon>
        <taxon>Magnetofaba</taxon>
    </lineage>
</organism>
<gene>
    <name evidence="6" type="ORF">MAIT1_01596</name>
</gene>
<dbReference type="NCBIfam" id="TIGR03427">
    <property type="entry name" value="ABC_peri_uca"/>
    <property type="match status" value="1"/>
</dbReference>
<dbReference type="GO" id="GO:0042597">
    <property type="term" value="C:periplasmic space"/>
    <property type="evidence" value="ECO:0007669"/>
    <property type="project" value="UniProtKB-SubCell"/>
</dbReference>
<evidence type="ECO:0000256" key="4">
    <source>
        <dbReference type="SAM" id="SignalP"/>
    </source>
</evidence>
<evidence type="ECO:0000256" key="1">
    <source>
        <dbReference type="ARBA" id="ARBA00004418"/>
    </source>
</evidence>
<keyword evidence="7" id="KW-1185">Reference proteome</keyword>
<feature type="domain" description="SsuA/THI5-like" evidence="5">
    <location>
        <begin position="56"/>
        <end position="210"/>
    </location>
</feature>
<dbReference type="SUPFAM" id="SSF53850">
    <property type="entry name" value="Periplasmic binding protein-like II"/>
    <property type="match status" value="1"/>
</dbReference>
<evidence type="ECO:0000313" key="7">
    <source>
        <dbReference type="Proteomes" id="UP000194003"/>
    </source>
</evidence>
<proteinExistence type="inferred from homology"/>
<name>A0A1Y2K0N4_9PROT</name>
<dbReference type="Proteomes" id="UP000194003">
    <property type="component" value="Unassembled WGS sequence"/>
</dbReference>
<comment type="caution">
    <text evidence="6">The sequence shown here is derived from an EMBL/GenBank/DDBJ whole genome shotgun (WGS) entry which is preliminary data.</text>
</comment>